<dbReference type="PANTHER" id="PTHR42878">
    <property type="entry name" value="TWO-COMPONENT HISTIDINE KINASE"/>
    <property type="match status" value="1"/>
</dbReference>
<dbReference type="SUPFAM" id="SSF55874">
    <property type="entry name" value="ATPase domain of HSP90 chaperone/DNA topoisomerase II/histidine kinase"/>
    <property type="match status" value="1"/>
</dbReference>
<dbReference type="AlphaFoldDB" id="A0A2A4GZU3"/>
<dbReference type="GO" id="GO:0000155">
    <property type="term" value="F:phosphorelay sensor kinase activity"/>
    <property type="evidence" value="ECO:0007669"/>
    <property type="project" value="InterPro"/>
</dbReference>
<keyword evidence="14 17" id="KW-0472">Membrane</keyword>
<evidence type="ECO:0000256" key="1">
    <source>
        <dbReference type="ARBA" id="ARBA00000085"/>
    </source>
</evidence>
<dbReference type="GO" id="GO:0005886">
    <property type="term" value="C:plasma membrane"/>
    <property type="evidence" value="ECO:0007669"/>
    <property type="project" value="UniProtKB-SubCell"/>
</dbReference>
<protein>
    <recommendedName>
        <fullName evidence="4">Sensor protein SrrB</fullName>
        <ecNumber evidence="3">2.7.13.3</ecNumber>
    </recommendedName>
    <alternativeName>
        <fullName evidence="15">Staphylococcal respiratory response protein B</fullName>
    </alternativeName>
</protein>
<comment type="catalytic activity">
    <reaction evidence="1">
        <text>ATP + protein L-histidine = ADP + protein N-phospho-L-histidine.</text>
        <dbReference type="EC" id="2.7.13.3"/>
    </reaction>
</comment>
<evidence type="ECO:0000256" key="14">
    <source>
        <dbReference type="ARBA" id="ARBA00023136"/>
    </source>
</evidence>
<dbReference type="InterPro" id="IPR003661">
    <property type="entry name" value="HisK_dim/P_dom"/>
</dbReference>
<dbReference type="InterPro" id="IPR036097">
    <property type="entry name" value="HisK_dim/P_sf"/>
</dbReference>
<dbReference type="SMART" id="SM00387">
    <property type="entry name" value="HATPase_c"/>
    <property type="match status" value="1"/>
</dbReference>
<keyword evidence="9" id="KW-0547">Nucleotide-binding</keyword>
<dbReference type="GO" id="GO:0000156">
    <property type="term" value="F:phosphorelay response regulator activity"/>
    <property type="evidence" value="ECO:0007669"/>
    <property type="project" value="TreeGrafter"/>
</dbReference>
<dbReference type="Proteomes" id="UP000218335">
    <property type="component" value="Unassembled WGS sequence"/>
</dbReference>
<feature type="domain" description="HAMP" evidence="19">
    <location>
        <begin position="191"/>
        <end position="243"/>
    </location>
</feature>
<dbReference type="SUPFAM" id="SSF55785">
    <property type="entry name" value="PYP-like sensor domain (PAS domain)"/>
    <property type="match status" value="1"/>
</dbReference>
<dbReference type="InterPro" id="IPR041328">
    <property type="entry name" value="HisK_sensor"/>
</dbReference>
<keyword evidence="12 17" id="KW-1133">Transmembrane helix</keyword>
<evidence type="ECO:0000256" key="13">
    <source>
        <dbReference type="ARBA" id="ARBA00023012"/>
    </source>
</evidence>
<comment type="subcellular location">
    <subcellularLocation>
        <location evidence="2">Cell membrane</location>
        <topology evidence="2">Multi-pass membrane protein</topology>
    </subcellularLocation>
</comment>
<evidence type="ECO:0000256" key="5">
    <source>
        <dbReference type="ARBA" id="ARBA00022475"/>
    </source>
</evidence>
<keyword evidence="6" id="KW-0597">Phosphoprotein</keyword>
<dbReference type="InterPro" id="IPR003594">
    <property type="entry name" value="HATPase_dom"/>
</dbReference>
<organism evidence="20 21">
    <name type="scientific">Staphylococcus delphini</name>
    <dbReference type="NCBI Taxonomy" id="53344"/>
    <lineage>
        <taxon>Bacteria</taxon>
        <taxon>Bacillati</taxon>
        <taxon>Bacillota</taxon>
        <taxon>Bacilli</taxon>
        <taxon>Bacillales</taxon>
        <taxon>Staphylococcaceae</taxon>
        <taxon>Staphylococcus</taxon>
        <taxon>Staphylococcus intermedius group</taxon>
    </lineage>
</organism>
<dbReference type="FunFam" id="1.10.287.130:FF:000001">
    <property type="entry name" value="Two-component sensor histidine kinase"/>
    <property type="match status" value="1"/>
</dbReference>
<dbReference type="CDD" id="cd00082">
    <property type="entry name" value="HisKA"/>
    <property type="match status" value="1"/>
</dbReference>
<evidence type="ECO:0000256" key="11">
    <source>
        <dbReference type="ARBA" id="ARBA00022840"/>
    </source>
</evidence>
<dbReference type="PANTHER" id="PTHR42878:SF3">
    <property type="entry name" value="HISTIDINE PROTEIN KINASE SAES"/>
    <property type="match status" value="1"/>
</dbReference>
<evidence type="ECO:0000313" key="21">
    <source>
        <dbReference type="Proteomes" id="UP000218335"/>
    </source>
</evidence>
<feature type="transmembrane region" description="Helical" evidence="17">
    <location>
        <begin position="12"/>
        <end position="38"/>
    </location>
</feature>
<evidence type="ECO:0000256" key="9">
    <source>
        <dbReference type="ARBA" id="ARBA00022741"/>
    </source>
</evidence>
<dbReference type="EMBL" id="MWUU01000001">
    <property type="protein sequence ID" value="PCF57282.1"/>
    <property type="molecule type" value="Genomic_DNA"/>
</dbReference>
<evidence type="ECO:0000256" key="15">
    <source>
        <dbReference type="ARBA" id="ARBA00030120"/>
    </source>
</evidence>
<gene>
    <name evidence="20" type="ORF">B5C08_00705</name>
</gene>
<dbReference type="InterPro" id="IPR035965">
    <property type="entry name" value="PAS-like_dom_sf"/>
</dbReference>
<dbReference type="Gene3D" id="3.30.565.10">
    <property type="entry name" value="Histidine kinase-like ATPase, C-terminal domain"/>
    <property type="match status" value="1"/>
</dbReference>
<evidence type="ECO:0000256" key="16">
    <source>
        <dbReference type="ARBA" id="ARBA00046070"/>
    </source>
</evidence>
<dbReference type="CDD" id="cd06225">
    <property type="entry name" value="HAMP"/>
    <property type="match status" value="1"/>
</dbReference>
<proteinExistence type="predicted"/>
<comment type="caution">
    <text evidence="20">The sequence shown here is derived from an EMBL/GenBank/DDBJ whole genome shotgun (WGS) entry which is preliminary data.</text>
</comment>
<evidence type="ECO:0000259" key="19">
    <source>
        <dbReference type="PROSITE" id="PS50885"/>
    </source>
</evidence>
<keyword evidence="8 17" id="KW-0812">Transmembrane</keyword>
<comment type="function">
    <text evidence="16">Member of the two-component regulatory system SrrA/SrrB, which is involved in the global regulation of staphylococcal virulence factors in response to environmental oxygen levels as well as biofilm formation. Also plays an essential role in host-derived nitric oxide resistance by regulating hmp/flavohemoglobin, an enzyme that detoxifies nitric oxide by converting it to nitrate. Functions as a sensor protein kinase which is autophosphorylated at a histidine residue and transfers its phosphate group to SrrA. In turn, SrrA binds to the upstream promoter regions of the target genes to positively and negatively regulate their expression.</text>
</comment>
<evidence type="ECO:0000256" key="17">
    <source>
        <dbReference type="SAM" id="Phobius"/>
    </source>
</evidence>
<keyword evidence="11" id="KW-0067">ATP-binding</keyword>
<dbReference type="EC" id="2.7.13.3" evidence="3"/>
<dbReference type="Gene3D" id="1.10.287.130">
    <property type="match status" value="1"/>
</dbReference>
<dbReference type="PROSITE" id="PS50885">
    <property type="entry name" value="HAMP"/>
    <property type="match status" value="1"/>
</dbReference>
<dbReference type="InterPro" id="IPR003660">
    <property type="entry name" value="HAMP_dom"/>
</dbReference>
<dbReference type="GO" id="GO:0007234">
    <property type="term" value="P:osmosensory signaling via phosphorelay pathway"/>
    <property type="evidence" value="ECO:0007669"/>
    <property type="project" value="TreeGrafter"/>
</dbReference>
<dbReference type="Gene3D" id="6.10.340.10">
    <property type="match status" value="1"/>
</dbReference>
<evidence type="ECO:0000256" key="6">
    <source>
        <dbReference type="ARBA" id="ARBA00022553"/>
    </source>
</evidence>
<dbReference type="InterPro" id="IPR050351">
    <property type="entry name" value="BphY/WalK/GraS-like"/>
</dbReference>
<reference evidence="20 21" key="1">
    <citation type="journal article" date="2017" name="PLoS ONE">
        <title>Development of a real-time PCR for detection of Staphylococcus pseudintermedius using a novel automated comparison of whole-genome sequences.</title>
        <authorList>
            <person name="Verstappen K.M."/>
            <person name="Huijbregts L."/>
            <person name="Spaninks M."/>
            <person name="Wagenaar J.A."/>
            <person name="Fluit A.C."/>
            <person name="Duim B."/>
        </authorList>
    </citation>
    <scope>NUCLEOTIDE SEQUENCE [LARGE SCALE GENOMIC DNA]</scope>
    <source>
        <strain evidence="20 21">215070706401-1</strain>
    </source>
</reference>
<keyword evidence="5" id="KW-1003">Cell membrane</keyword>
<keyword evidence="7" id="KW-0808">Transferase</keyword>
<dbReference type="SUPFAM" id="SSF158472">
    <property type="entry name" value="HAMP domain-like"/>
    <property type="match status" value="1"/>
</dbReference>
<dbReference type="CDD" id="cd00075">
    <property type="entry name" value="HATPase"/>
    <property type="match status" value="1"/>
</dbReference>
<dbReference type="GO" id="GO:0030295">
    <property type="term" value="F:protein kinase activator activity"/>
    <property type="evidence" value="ECO:0007669"/>
    <property type="project" value="TreeGrafter"/>
</dbReference>
<dbReference type="PROSITE" id="PS50109">
    <property type="entry name" value="HIS_KIN"/>
    <property type="match status" value="1"/>
</dbReference>
<dbReference type="InterPro" id="IPR036890">
    <property type="entry name" value="HATPase_C_sf"/>
</dbReference>
<name>A0A2A4GZU3_9STAP</name>
<dbReference type="InterPro" id="IPR005467">
    <property type="entry name" value="His_kinase_dom"/>
</dbReference>
<evidence type="ECO:0000256" key="7">
    <source>
        <dbReference type="ARBA" id="ARBA00022679"/>
    </source>
</evidence>
<evidence type="ECO:0000259" key="18">
    <source>
        <dbReference type="PROSITE" id="PS50109"/>
    </source>
</evidence>
<evidence type="ECO:0000256" key="4">
    <source>
        <dbReference type="ARBA" id="ARBA00020500"/>
    </source>
</evidence>
<dbReference type="RefSeq" id="WP_096591901.1">
    <property type="nucleotide sequence ID" value="NZ_MWUU01000001.1"/>
</dbReference>
<evidence type="ECO:0000256" key="8">
    <source>
        <dbReference type="ARBA" id="ARBA00022692"/>
    </source>
</evidence>
<dbReference type="SMART" id="SM00304">
    <property type="entry name" value="HAMP"/>
    <property type="match status" value="1"/>
</dbReference>
<evidence type="ECO:0000256" key="3">
    <source>
        <dbReference type="ARBA" id="ARBA00012438"/>
    </source>
</evidence>
<dbReference type="InterPro" id="IPR004358">
    <property type="entry name" value="Sig_transdc_His_kin-like_C"/>
</dbReference>
<accession>A0A2A4GZU3</accession>
<dbReference type="Pfam" id="PF18698">
    <property type="entry name" value="HisK_sensor"/>
    <property type="match status" value="1"/>
</dbReference>
<evidence type="ECO:0000256" key="10">
    <source>
        <dbReference type="ARBA" id="ARBA00022777"/>
    </source>
</evidence>
<dbReference type="Pfam" id="PF00672">
    <property type="entry name" value="HAMP"/>
    <property type="match status" value="1"/>
</dbReference>
<keyword evidence="13" id="KW-0902">Two-component regulatory system</keyword>
<evidence type="ECO:0000256" key="2">
    <source>
        <dbReference type="ARBA" id="ARBA00004651"/>
    </source>
</evidence>
<dbReference type="FunFam" id="3.30.565.10:FF:000006">
    <property type="entry name" value="Sensor histidine kinase WalK"/>
    <property type="match status" value="1"/>
</dbReference>
<dbReference type="Pfam" id="PF00512">
    <property type="entry name" value="HisKA"/>
    <property type="match status" value="1"/>
</dbReference>
<feature type="transmembrane region" description="Helical" evidence="17">
    <location>
        <begin position="166"/>
        <end position="189"/>
    </location>
</feature>
<dbReference type="GO" id="GO:0005524">
    <property type="term" value="F:ATP binding"/>
    <property type="evidence" value="ECO:0007669"/>
    <property type="project" value="UniProtKB-KW"/>
</dbReference>
<evidence type="ECO:0000256" key="12">
    <source>
        <dbReference type="ARBA" id="ARBA00022989"/>
    </source>
</evidence>
<feature type="domain" description="Histidine kinase" evidence="18">
    <location>
        <begin position="360"/>
        <end position="579"/>
    </location>
</feature>
<dbReference type="SMART" id="SM00388">
    <property type="entry name" value="HisKA"/>
    <property type="match status" value="1"/>
</dbReference>
<evidence type="ECO:0000313" key="20">
    <source>
        <dbReference type="EMBL" id="PCF57282.1"/>
    </source>
</evidence>
<sequence length="586" mass="67014">MKRLNNVVVKLWLTIILIVTTVLILLSAALITFFQYYFTQETERALYQSAENVNQVLLKNDNRKLAIEHSEALLEDNKGLIILPDRAHINEKDTVKKKMLKEISEHPNFDRVLKENHSELEHVTFKIDGKTHTYVLLGYPSKDNNGQSSAIFIYQDLKSIDDTNNIITIMILITAVVFLAITTVFAFFLSTRITNPLRQLKTQAKEVARGNYDKRVPIQTRDEIGELAMTFNKMSRSIQTHIDALTTSKNIRDTLINSMVEGVLGINHKKQIIISNALAERMLSELNASDREMFNQQIEDTFESQKTEYREYEMNQRFYVIIMSHIKKIQANGEGGLVAVVRDMTNEHELEQVKKDFIASVSHELRTPISLLQGYTESIVDGVVTEPEEINEFLTVVLDESKRLSRLVNELLNVAKMDAEGLNVTQEVQPMQDLVRKMAMKYRQQAQELDLTLDFQMDGEMASLWYYDFDRMEQVLTNLVDNASRYTQAGDTISIKATVDHDHQILTVEDTGVGIAPQHLEKLFERFYKVDSARKRGSQGTGLGLFITRMIVNAHGGHIRVESELDKGTKFIISLPKKSHVAKENE</sequence>
<dbReference type="Pfam" id="PF02518">
    <property type="entry name" value="HATPase_c"/>
    <property type="match status" value="1"/>
</dbReference>
<dbReference type="PRINTS" id="PR00344">
    <property type="entry name" value="BCTRLSENSOR"/>
</dbReference>
<dbReference type="SUPFAM" id="SSF47384">
    <property type="entry name" value="Homodimeric domain of signal transducing histidine kinase"/>
    <property type="match status" value="1"/>
</dbReference>
<keyword evidence="10 20" id="KW-0418">Kinase</keyword>